<dbReference type="Proteomes" id="UP000075321">
    <property type="component" value="Unassembled WGS sequence"/>
</dbReference>
<feature type="domain" description="Rieske" evidence="7">
    <location>
        <begin position="196"/>
        <end position="265"/>
    </location>
</feature>
<dbReference type="EMBL" id="LTAZ01000005">
    <property type="protein sequence ID" value="KYH25721.1"/>
    <property type="molecule type" value="Genomic_DNA"/>
</dbReference>
<keyword evidence="3" id="KW-0408">Iron</keyword>
<accession>A0A151ADJ6</accession>
<comment type="caution">
    <text evidence="8">The sequence shown here is derived from an EMBL/GenBank/DDBJ whole genome shotgun (WGS) entry which is preliminary data.</text>
</comment>
<evidence type="ECO:0000256" key="4">
    <source>
        <dbReference type="ARBA" id="ARBA00023014"/>
    </source>
</evidence>
<evidence type="ECO:0000256" key="1">
    <source>
        <dbReference type="ARBA" id="ARBA00022714"/>
    </source>
</evidence>
<dbReference type="GO" id="GO:0051537">
    <property type="term" value="F:2 iron, 2 sulfur cluster binding"/>
    <property type="evidence" value="ECO:0007669"/>
    <property type="project" value="UniProtKB-KW"/>
</dbReference>
<feature type="region of interest" description="Disordered" evidence="6">
    <location>
        <begin position="277"/>
        <end position="345"/>
    </location>
</feature>
<keyword evidence="4" id="KW-0411">Iron-sulfur</keyword>
<evidence type="ECO:0000313" key="9">
    <source>
        <dbReference type="Proteomes" id="UP000075321"/>
    </source>
</evidence>
<dbReference type="AlphaFoldDB" id="A0A151ADJ6"/>
<dbReference type="InterPro" id="IPR006311">
    <property type="entry name" value="TAT_signal"/>
</dbReference>
<dbReference type="Gene3D" id="2.102.10.10">
    <property type="entry name" value="Rieske [2Fe-2S] iron-sulphur domain"/>
    <property type="match status" value="1"/>
</dbReference>
<dbReference type="InterPro" id="IPR014349">
    <property type="entry name" value="Rieske_Fe-S_prot"/>
</dbReference>
<dbReference type="PROSITE" id="PS51318">
    <property type="entry name" value="TAT"/>
    <property type="match status" value="1"/>
</dbReference>
<feature type="compositionally biased region" description="Gly residues" evidence="6">
    <location>
        <begin position="287"/>
        <end position="332"/>
    </location>
</feature>
<evidence type="ECO:0000313" key="8">
    <source>
        <dbReference type="EMBL" id="KYH25721.1"/>
    </source>
</evidence>
<keyword evidence="2" id="KW-0479">Metal-binding</keyword>
<reference evidence="8 9" key="1">
    <citation type="submission" date="2016-02" db="EMBL/GenBank/DDBJ databases">
        <title>Genome sequence of Halalkalicoccus paucihalophilus DSM 24557.</title>
        <authorList>
            <person name="Poehlein A."/>
            <person name="Daniel R."/>
        </authorList>
    </citation>
    <scope>NUCLEOTIDE SEQUENCE [LARGE SCALE GENOMIC DNA]</scope>
    <source>
        <strain evidence="8 9">DSM 24557</strain>
    </source>
</reference>
<gene>
    <name evidence="8" type="ORF">HAPAU_23990</name>
</gene>
<evidence type="ECO:0000256" key="3">
    <source>
        <dbReference type="ARBA" id="ARBA00023004"/>
    </source>
</evidence>
<dbReference type="PATRIC" id="fig|1008153.3.peg.2446"/>
<dbReference type="SUPFAM" id="SSF50022">
    <property type="entry name" value="ISP domain"/>
    <property type="match status" value="1"/>
</dbReference>
<dbReference type="InterPro" id="IPR017941">
    <property type="entry name" value="Rieske_2Fe-2S"/>
</dbReference>
<evidence type="ECO:0000256" key="5">
    <source>
        <dbReference type="ARBA" id="ARBA00023157"/>
    </source>
</evidence>
<dbReference type="OrthoDB" id="5623at2157"/>
<sequence>MSSNEDKYPIESDRRRFVKGVVGAGAIAGLGSTGAVAVNTATAPAGSGGGITPFMGIEQVGGPAPRGMPIIPVEIAEDGTISGRWPELVEEQVQGQTIQLAQEEIGGITYSSQWFQYCGKQTSPALLPAADLDNRFLSSGQSQYEWQSELEEGAPLNISDFEDYEEWSNDIGDAGVGKPAAATWRSEGLESGETLGVVVMRSPLIEEAAQDDEFLQAATQDGVFAYLNVCTHFCCVPGYKVSETAERVSDGNTIYCQCHASVYDPFTILEQSFLSFPQPDDVQLPEGVGGGGSGGSSSGGNESGGGGNETAGGNESAGGGGENESAGSGGGNESATGNETDGGGQ</sequence>
<dbReference type="PANTHER" id="PTHR10134">
    <property type="entry name" value="CYTOCHROME B-C1 COMPLEX SUBUNIT RIESKE, MITOCHONDRIAL"/>
    <property type="match status" value="1"/>
</dbReference>
<evidence type="ECO:0000256" key="6">
    <source>
        <dbReference type="SAM" id="MobiDB-lite"/>
    </source>
</evidence>
<dbReference type="InterPro" id="IPR036922">
    <property type="entry name" value="Rieske_2Fe-2S_sf"/>
</dbReference>
<evidence type="ECO:0000256" key="2">
    <source>
        <dbReference type="ARBA" id="ARBA00022723"/>
    </source>
</evidence>
<name>A0A151ADJ6_9EURY</name>
<dbReference type="GO" id="GO:0046872">
    <property type="term" value="F:metal ion binding"/>
    <property type="evidence" value="ECO:0007669"/>
    <property type="project" value="UniProtKB-KW"/>
</dbReference>
<dbReference type="PROSITE" id="PS51296">
    <property type="entry name" value="RIESKE"/>
    <property type="match status" value="1"/>
</dbReference>
<proteinExistence type="predicted"/>
<keyword evidence="5" id="KW-1015">Disulfide bond</keyword>
<dbReference type="RefSeq" id="WP_066382734.1">
    <property type="nucleotide sequence ID" value="NZ_LTAZ01000005.1"/>
</dbReference>
<evidence type="ECO:0000259" key="7">
    <source>
        <dbReference type="PROSITE" id="PS51296"/>
    </source>
</evidence>
<keyword evidence="1" id="KW-0001">2Fe-2S</keyword>
<protein>
    <submittedName>
        <fullName evidence="8">Rieske [2Fe-2S] domain protein</fullName>
    </submittedName>
</protein>
<organism evidence="8 9">
    <name type="scientific">Halalkalicoccus paucihalophilus</name>
    <dbReference type="NCBI Taxonomy" id="1008153"/>
    <lineage>
        <taxon>Archaea</taxon>
        <taxon>Methanobacteriati</taxon>
        <taxon>Methanobacteriota</taxon>
        <taxon>Stenosarchaea group</taxon>
        <taxon>Halobacteria</taxon>
        <taxon>Halobacteriales</taxon>
        <taxon>Halococcaceae</taxon>
        <taxon>Halalkalicoccus</taxon>
    </lineage>
</organism>
<keyword evidence="9" id="KW-1185">Reference proteome</keyword>